<dbReference type="InterPro" id="IPR004938">
    <property type="entry name" value="XG_FTase"/>
</dbReference>
<organism evidence="8 9">
    <name type="scientific">Pyrus ussuriensis x Pyrus communis</name>
    <dbReference type="NCBI Taxonomy" id="2448454"/>
    <lineage>
        <taxon>Eukaryota</taxon>
        <taxon>Viridiplantae</taxon>
        <taxon>Streptophyta</taxon>
        <taxon>Embryophyta</taxon>
        <taxon>Tracheophyta</taxon>
        <taxon>Spermatophyta</taxon>
        <taxon>Magnoliopsida</taxon>
        <taxon>eudicotyledons</taxon>
        <taxon>Gunneridae</taxon>
        <taxon>Pentapetalae</taxon>
        <taxon>rosids</taxon>
        <taxon>fabids</taxon>
        <taxon>Rosales</taxon>
        <taxon>Rosaceae</taxon>
        <taxon>Amygdaloideae</taxon>
        <taxon>Maleae</taxon>
        <taxon>Pyrus</taxon>
    </lineage>
</organism>
<keyword evidence="9" id="KW-1185">Reference proteome</keyword>
<evidence type="ECO:0000313" key="9">
    <source>
        <dbReference type="Proteomes" id="UP000327157"/>
    </source>
</evidence>
<evidence type="ECO:0000256" key="1">
    <source>
        <dbReference type="ARBA" id="ARBA00010481"/>
    </source>
</evidence>
<gene>
    <name evidence="8" type="ORF">D8674_016180</name>
</gene>
<keyword evidence="2 7" id="KW-0328">Glycosyltransferase</keyword>
<comment type="caution">
    <text evidence="8">The sequence shown here is derived from an EMBL/GenBank/DDBJ whole genome shotgun (WGS) entry which is preliminary data.</text>
</comment>
<dbReference type="GO" id="GO:0071555">
    <property type="term" value="P:cell wall organization"/>
    <property type="evidence" value="ECO:0007669"/>
    <property type="project" value="UniProtKB-UniRule"/>
</dbReference>
<dbReference type="GO" id="GO:0008107">
    <property type="term" value="F:galactoside 2-alpha-L-fucosyltransferase activity"/>
    <property type="evidence" value="ECO:0007669"/>
    <property type="project" value="InterPro"/>
</dbReference>
<name>A0A5N5HGE5_9ROSA</name>
<evidence type="ECO:0000256" key="2">
    <source>
        <dbReference type="ARBA" id="ARBA00022676"/>
    </source>
</evidence>
<reference evidence="8 9" key="3">
    <citation type="submission" date="2019-11" db="EMBL/GenBank/DDBJ databases">
        <title>A de novo genome assembly of a pear dwarfing rootstock.</title>
        <authorList>
            <person name="Wang F."/>
            <person name="Wang J."/>
            <person name="Li S."/>
            <person name="Zhang Y."/>
            <person name="Fang M."/>
            <person name="Ma L."/>
            <person name="Zhao Y."/>
            <person name="Jiang S."/>
        </authorList>
    </citation>
    <scope>NUCLEOTIDE SEQUENCE [LARGE SCALE GENOMIC DNA]</scope>
    <source>
        <strain evidence="8">S2</strain>
        <tissue evidence="8">Leaf</tissue>
    </source>
</reference>
<sequence length="125" mass="13786">MPKQKSVLFTSLTSGHSENVRNMYWENPTVNGDIIGVFQPSHEEQQHTDETLYNRKAWAEMYLLSLCVYVLVTSARSTFGYAAQGLGGLKPWILLPVQAGESDNAGSTLRSVQVDGALLSRSPIL</sequence>
<keyword evidence="4 7" id="KW-0333">Golgi apparatus</keyword>
<keyword evidence="6 7" id="KW-0961">Cell wall biogenesis/degradation</keyword>
<dbReference type="EMBL" id="SMOL01000160">
    <property type="protein sequence ID" value="KAB2624520.1"/>
    <property type="molecule type" value="Genomic_DNA"/>
</dbReference>
<dbReference type="PANTHER" id="PTHR31889:SF74">
    <property type="entry name" value="GALACTOSIDE 2-ALPHA-L-FUCOSYLTRANSFERASE"/>
    <property type="match status" value="1"/>
</dbReference>
<evidence type="ECO:0000256" key="6">
    <source>
        <dbReference type="ARBA" id="ARBA00023316"/>
    </source>
</evidence>
<keyword evidence="5" id="KW-0325">Glycoprotein</keyword>
<comment type="function">
    <text evidence="7">May be involved in cell wall biosynthesis.</text>
</comment>
<dbReference type="Pfam" id="PF03254">
    <property type="entry name" value="XG_FTase"/>
    <property type="match status" value="1"/>
</dbReference>
<dbReference type="PANTHER" id="PTHR31889">
    <property type="entry name" value="FUCOSYLTRANSFERASE 2-RELATED"/>
    <property type="match status" value="1"/>
</dbReference>
<evidence type="ECO:0000256" key="5">
    <source>
        <dbReference type="ARBA" id="ARBA00023180"/>
    </source>
</evidence>
<dbReference type="OrthoDB" id="428346at2759"/>
<dbReference type="GO" id="GO:0032580">
    <property type="term" value="C:Golgi cisterna membrane"/>
    <property type="evidence" value="ECO:0007669"/>
    <property type="project" value="UniProtKB-SubCell"/>
</dbReference>
<proteinExistence type="inferred from homology"/>
<evidence type="ECO:0000313" key="8">
    <source>
        <dbReference type="EMBL" id="KAB2624520.1"/>
    </source>
</evidence>
<comment type="subcellular location">
    <subcellularLocation>
        <location evidence="7">Golgi apparatus</location>
        <location evidence="7">Golgi stack membrane</location>
        <topology evidence="7">Single-pass type II membrane protein</topology>
    </subcellularLocation>
</comment>
<reference evidence="9" key="2">
    <citation type="submission" date="2019-10" db="EMBL/GenBank/DDBJ databases">
        <title>A de novo genome assembly of a pear dwarfing rootstock.</title>
        <authorList>
            <person name="Wang F."/>
            <person name="Wang J."/>
            <person name="Li S."/>
            <person name="Zhang Y."/>
            <person name="Fang M."/>
            <person name="Ma L."/>
            <person name="Zhao Y."/>
            <person name="Jiang S."/>
        </authorList>
    </citation>
    <scope>NUCLEOTIDE SEQUENCE [LARGE SCALE GENOMIC DNA]</scope>
</reference>
<evidence type="ECO:0000256" key="4">
    <source>
        <dbReference type="ARBA" id="ARBA00023034"/>
    </source>
</evidence>
<evidence type="ECO:0000256" key="3">
    <source>
        <dbReference type="ARBA" id="ARBA00022679"/>
    </source>
</evidence>
<keyword evidence="3 7" id="KW-0808">Transferase</keyword>
<dbReference type="AlphaFoldDB" id="A0A5N5HGE5"/>
<accession>A0A5N5HGE5</accession>
<protein>
    <recommendedName>
        <fullName evidence="7">Fucosyltransferase</fullName>
        <ecNumber evidence="7">2.4.1.-</ecNumber>
    </recommendedName>
</protein>
<reference evidence="8 9" key="1">
    <citation type="submission" date="2019-09" db="EMBL/GenBank/DDBJ databases">
        <authorList>
            <person name="Ou C."/>
        </authorList>
    </citation>
    <scope>NUCLEOTIDE SEQUENCE [LARGE SCALE GENOMIC DNA]</scope>
    <source>
        <strain evidence="8">S2</strain>
        <tissue evidence="8">Leaf</tissue>
    </source>
</reference>
<comment type="similarity">
    <text evidence="1 7">Belongs to the glycosyltransferase 37 family.</text>
</comment>
<dbReference type="GO" id="GO:0009969">
    <property type="term" value="P:xyloglucan biosynthetic process"/>
    <property type="evidence" value="ECO:0007669"/>
    <property type="project" value="TreeGrafter"/>
</dbReference>
<dbReference type="Proteomes" id="UP000327157">
    <property type="component" value="Chromosome 16"/>
</dbReference>
<dbReference type="EC" id="2.4.1.-" evidence="7"/>
<dbReference type="GO" id="GO:0042546">
    <property type="term" value="P:cell wall biogenesis"/>
    <property type="evidence" value="ECO:0007669"/>
    <property type="project" value="InterPro"/>
</dbReference>
<evidence type="ECO:0000256" key="7">
    <source>
        <dbReference type="RuleBase" id="RU367004"/>
    </source>
</evidence>